<evidence type="ECO:0000256" key="5">
    <source>
        <dbReference type="ARBA" id="ARBA00011245"/>
    </source>
</evidence>
<evidence type="ECO:0000256" key="7">
    <source>
        <dbReference type="ARBA" id="ARBA00022723"/>
    </source>
</evidence>
<keyword evidence="12" id="KW-0046">Antibiotic resistance</keyword>
<gene>
    <name evidence="14" type="ORF">HKN21_05745</name>
</gene>
<feature type="non-terminal residue" evidence="14">
    <location>
        <position position="1"/>
    </location>
</feature>
<dbReference type="GO" id="GO:0008800">
    <property type="term" value="F:beta-lactamase activity"/>
    <property type="evidence" value="ECO:0007669"/>
    <property type="project" value="UniProtKB-EC"/>
</dbReference>
<comment type="catalytic activity">
    <reaction evidence="1">
        <text>a beta-lactam + H2O = a substituted beta-amino acid</text>
        <dbReference type="Rhea" id="RHEA:20401"/>
        <dbReference type="ChEBI" id="CHEBI:15377"/>
        <dbReference type="ChEBI" id="CHEBI:35627"/>
        <dbReference type="ChEBI" id="CHEBI:140347"/>
        <dbReference type="EC" id="3.5.2.6"/>
    </reaction>
</comment>
<proteinExistence type="inferred from homology"/>
<sequence>DDVKITATPVTDGITMLQGQGGNIGLFSGPEATFLVDDQFAPLTDKILAAVTAAGGGRPDFVLNTHYHGDHTGGNENLGATGTVVVAHRHVRDRMSIAKTILGGDVPASPEAALPVVTFDETMTFHLNGHTVEAKHFPNAHTDGDAILHFTEANVVHMGDLYFQGTFPFVDTDGGGSLLGLIEAIEAILPMCDGDTKVIPGHGVLSNRAELEDYLTMLKGVRDAVLPLVQDGKSMEEITEANPLEPFLEKWGGSRFMTPERFLPIMVQTLQDRATR</sequence>
<keyword evidence="10 14" id="KW-0378">Hydrolase</keyword>
<evidence type="ECO:0000256" key="9">
    <source>
        <dbReference type="ARBA" id="ARBA00022764"/>
    </source>
</evidence>
<evidence type="ECO:0000256" key="10">
    <source>
        <dbReference type="ARBA" id="ARBA00022801"/>
    </source>
</evidence>
<dbReference type="PANTHER" id="PTHR42951:SF4">
    <property type="entry name" value="ACYL-COENZYME A THIOESTERASE MBLAC2"/>
    <property type="match status" value="1"/>
</dbReference>
<dbReference type="Proteomes" id="UP000547674">
    <property type="component" value="Unassembled WGS sequence"/>
</dbReference>
<dbReference type="Gene3D" id="3.60.15.10">
    <property type="entry name" value="Ribonuclease Z/Hydroxyacylglutathione hydrolase-like"/>
    <property type="match status" value="1"/>
</dbReference>
<evidence type="ECO:0000256" key="1">
    <source>
        <dbReference type="ARBA" id="ARBA00001526"/>
    </source>
</evidence>
<dbReference type="GO" id="GO:0008270">
    <property type="term" value="F:zinc ion binding"/>
    <property type="evidence" value="ECO:0007669"/>
    <property type="project" value="InterPro"/>
</dbReference>
<evidence type="ECO:0000259" key="13">
    <source>
        <dbReference type="SMART" id="SM00849"/>
    </source>
</evidence>
<comment type="caution">
    <text evidence="14">The sequence shown here is derived from an EMBL/GenBank/DDBJ whole genome shotgun (WGS) entry which is preliminary data.</text>
</comment>
<keyword evidence="8" id="KW-0732">Signal</keyword>
<comment type="subunit">
    <text evidence="5">Monomer.</text>
</comment>
<organism evidence="14 15">
    <name type="scientific">Eiseniibacteriota bacterium</name>
    <dbReference type="NCBI Taxonomy" id="2212470"/>
    <lineage>
        <taxon>Bacteria</taxon>
        <taxon>Candidatus Eiseniibacteriota</taxon>
    </lineage>
</organism>
<dbReference type="InterPro" id="IPR036866">
    <property type="entry name" value="RibonucZ/Hydroxyglut_hydro"/>
</dbReference>
<accession>A0A7Y2E8E4</accession>
<dbReference type="EMBL" id="JABDJR010000217">
    <property type="protein sequence ID" value="NNF06242.1"/>
    <property type="molecule type" value="Genomic_DNA"/>
</dbReference>
<dbReference type="GO" id="GO:0042597">
    <property type="term" value="C:periplasmic space"/>
    <property type="evidence" value="ECO:0007669"/>
    <property type="project" value="UniProtKB-SubCell"/>
</dbReference>
<feature type="domain" description="Metallo-beta-lactamase" evidence="13">
    <location>
        <begin position="21"/>
        <end position="202"/>
    </location>
</feature>
<keyword evidence="11" id="KW-0862">Zinc</keyword>
<evidence type="ECO:0000313" key="14">
    <source>
        <dbReference type="EMBL" id="NNF06242.1"/>
    </source>
</evidence>
<dbReference type="EC" id="3.5.2.6" evidence="6"/>
<evidence type="ECO:0000256" key="2">
    <source>
        <dbReference type="ARBA" id="ARBA00001947"/>
    </source>
</evidence>
<protein>
    <recommendedName>
        <fullName evidence="6">beta-lactamase</fullName>
        <ecNumber evidence="6">3.5.2.6</ecNumber>
    </recommendedName>
</protein>
<dbReference type="PROSITE" id="PS00743">
    <property type="entry name" value="BETA_LACTAMASE_B_1"/>
    <property type="match status" value="1"/>
</dbReference>
<evidence type="ECO:0000256" key="4">
    <source>
        <dbReference type="ARBA" id="ARBA00005250"/>
    </source>
</evidence>
<dbReference type="SUPFAM" id="SSF56281">
    <property type="entry name" value="Metallo-hydrolase/oxidoreductase"/>
    <property type="match status" value="1"/>
</dbReference>
<dbReference type="InterPro" id="IPR001018">
    <property type="entry name" value="Beta-lactamase_class-B_CS"/>
</dbReference>
<dbReference type="Pfam" id="PF00753">
    <property type="entry name" value="Lactamase_B"/>
    <property type="match status" value="1"/>
</dbReference>
<keyword evidence="9" id="KW-0574">Periplasm</keyword>
<dbReference type="AlphaFoldDB" id="A0A7Y2E8E4"/>
<evidence type="ECO:0000256" key="8">
    <source>
        <dbReference type="ARBA" id="ARBA00022729"/>
    </source>
</evidence>
<evidence type="ECO:0000256" key="11">
    <source>
        <dbReference type="ARBA" id="ARBA00022833"/>
    </source>
</evidence>
<keyword evidence="7" id="KW-0479">Metal-binding</keyword>
<dbReference type="GO" id="GO:0017001">
    <property type="term" value="P:antibiotic catabolic process"/>
    <property type="evidence" value="ECO:0007669"/>
    <property type="project" value="InterPro"/>
</dbReference>
<name>A0A7Y2E8E4_UNCEI</name>
<evidence type="ECO:0000313" key="15">
    <source>
        <dbReference type="Proteomes" id="UP000547674"/>
    </source>
</evidence>
<dbReference type="SMART" id="SM00849">
    <property type="entry name" value="Lactamase_B"/>
    <property type="match status" value="1"/>
</dbReference>
<comment type="cofactor">
    <cofactor evidence="2">
        <name>Zn(2+)</name>
        <dbReference type="ChEBI" id="CHEBI:29105"/>
    </cofactor>
</comment>
<dbReference type="PANTHER" id="PTHR42951">
    <property type="entry name" value="METALLO-BETA-LACTAMASE DOMAIN-CONTAINING"/>
    <property type="match status" value="1"/>
</dbReference>
<reference evidence="14 15" key="1">
    <citation type="submission" date="2020-03" db="EMBL/GenBank/DDBJ databases">
        <title>Metabolic flexibility allows generalist bacteria to become dominant in a frequently disturbed ecosystem.</title>
        <authorList>
            <person name="Chen Y.-J."/>
            <person name="Leung P.M."/>
            <person name="Bay S.K."/>
            <person name="Hugenholtz P."/>
            <person name="Kessler A.J."/>
            <person name="Shelley G."/>
            <person name="Waite D.W."/>
            <person name="Cook P.L."/>
            <person name="Greening C."/>
        </authorList>
    </citation>
    <scope>NUCLEOTIDE SEQUENCE [LARGE SCALE GENOMIC DNA]</scope>
    <source>
        <strain evidence="14">SS_bin_28</strain>
    </source>
</reference>
<dbReference type="GO" id="GO:0046677">
    <property type="term" value="P:response to antibiotic"/>
    <property type="evidence" value="ECO:0007669"/>
    <property type="project" value="UniProtKB-KW"/>
</dbReference>
<evidence type="ECO:0000256" key="6">
    <source>
        <dbReference type="ARBA" id="ARBA00012865"/>
    </source>
</evidence>
<comment type="subcellular location">
    <subcellularLocation>
        <location evidence="3">Periplasm</location>
    </subcellularLocation>
</comment>
<evidence type="ECO:0000256" key="12">
    <source>
        <dbReference type="ARBA" id="ARBA00023251"/>
    </source>
</evidence>
<dbReference type="InterPro" id="IPR050855">
    <property type="entry name" value="NDM-1-like"/>
</dbReference>
<dbReference type="InterPro" id="IPR001279">
    <property type="entry name" value="Metallo-B-lactamas"/>
</dbReference>
<dbReference type="CDD" id="cd16282">
    <property type="entry name" value="metallo-hydrolase-like_MBL-fold"/>
    <property type="match status" value="1"/>
</dbReference>
<comment type="similarity">
    <text evidence="4">Belongs to the metallo-beta-lactamase superfamily. Class-B beta-lactamase family.</text>
</comment>
<evidence type="ECO:0000256" key="3">
    <source>
        <dbReference type="ARBA" id="ARBA00004418"/>
    </source>
</evidence>